<evidence type="ECO:0000259" key="9">
    <source>
        <dbReference type="Pfam" id="PF12862"/>
    </source>
</evidence>
<evidence type="ECO:0000256" key="4">
    <source>
        <dbReference type="ARBA" id="ARBA00022776"/>
    </source>
</evidence>
<name>A0ABR1AU67_POLSC</name>
<comment type="caution">
    <text evidence="10">The sequence shown here is derived from an EMBL/GenBank/DDBJ whole genome shotgun (WGS) entry which is preliminary data.</text>
</comment>
<keyword evidence="11" id="KW-1185">Reference proteome</keyword>
<organism evidence="10 11">
    <name type="scientific">Polyplax serrata</name>
    <name type="common">Common mouse louse</name>
    <dbReference type="NCBI Taxonomy" id="468196"/>
    <lineage>
        <taxon>Eukaryota</taxon>
        <taxon>Metazoa</taxon>
        <taxon>Ecdysozoa</taxon>
        <taxon>Arthropoda</taxon>
        <taxon>Hexapoda</taxon>
        <taxon>Insecta</taxon>
        <taxon>Pterygota</taxon>
        <taxon>Neoptera</taxon>
        <taxon>Paraneoptera</taxon>
        <taxon>Psocodea</taxon>
        <taxon>Troctomorpha</taxon>
        <taxon>Phthiraptera</taxon>
        <taxon>Anoplura</taxon>
        <taxon>Polyplacidae</taxon>
        <taxon>Polyplax</taxon>
    </lineage>
</organism>
<evidence type="ECO:0000256" key="5">
    <source>
        <dbReference type="ARBA" id="ARBA00022786"/>
    </source>
</evidence>
<evidence type="ECO:0000313" key="10">
    <source>
        <dbReference type="EMBL" id="KAK6627489.1"/>
    </source>
</evidence>
<dbReference type="InterPro" id="IPR011990">
    <property type="entry name" value="TPR-like_helical_dom_sf"/>
</dbReference>
<dbReference type="EMBL" id="JAWJWF010000045">
    <property type="protein sequence ID" value="KAK6627489.1"/>
    <property type="molecule type" value="Genomic_DNA"/>
</dbReference>
<dbReference type="Proteomes" id="UP001359485">
    <property type="component" value="Unassembled WGS sequence"/>
</dbReference>
<dbReference type="Gene3D" id="1.25.40.10">
    <property type="entry name" value="Tetratricopeptide repeat domain"/>
    <property type="match status" value="1"/>
</dbReference>
<evidence type="ECO:0000256" key="6">
    <source>
        <dbReference type="ARBA" id="ARBA00023306"/>
    </source>
</evidence>
<reference evidence="10 11" key="1">
    <citation type="submission" date="2023-09" db="EMBL/GenBank/DDBJ databases">
        <title>Genomes of two closely related lineages of the louse Polyplax serrata with different host specificities.</title>
        <authorList>
            <person name="Martinu J."/>
            <person name="Tarabai H."/>
            <person name="Stefka J."/>
            <person name="Hypsa V."/>
        </authorList>
    </citation>
    <scope>NUCLEOTIDE SEQUENCE [LARGE SCALE GENOMIC DNA]</scope>
    <source>
        <strain evidence="10">98ZLc_SE</strain>
    </source>
</reference>
<feature type="domain" description="Anaphase-promoting complex subunit 5" evidence="9">
    <location>
        <begin position="212"/>
        <end position="316"/>
    </location>
</feature>
<sequence length="699" mass="77347">MILIGAGQRGCRNYVKIMASSLTNGLNLDGGMETGVDNSAYIRGFCMLSLKLIQSPDIDFNSLKDLISGKTTGYKISPLLQKKFQEQVDELLEEGVGALLDMIGSAGRLIGSAIGQVTRSSGLGLFLRRVLLYFDKLPFSQIVQLHKQYEIYVDPKKNPVLGEDENGGKWSRKQAELFFAQGAAKLSVEAPASLQAQITQLLQSNPSYAEAHFLTFLNCVRSKEFCGAKNSVHHCFDRASLPPDKSASTTLSSNAMGFDERTFRYASLSLSAMHASFGHKEEATDALKEAIKLAHRAGDSVCLQHSLAWLYTLTHDNKEALIERSMAKCTELGLSYLMSLGVQSYTKYCGLTGGRPSVVFDVLMRSDVLNCQHMLSELAANSYCLKAALWTLYGQSNMASLCSQQLLRLESKQSSVCLAMCNVARALADQGDYDFGFAVLSEAQERFPRKESAAWMAGFQEILYMFSANESKYNEALKAVAMLAPIQPWESVLRKSWILHWQGDDVEAMKLAHSTLSYCRDGWYADPELIPLKVRALIAAADTLNTGEALGSLFYALGLSQTYYLHHLAAFVTLHIANIQLNMGLTSRALRLTEASLPTVLSHGSVQARGRALLLLAKCKLARGKKHKMGNLQQAISILSLAQDWLKKARDHVRVKHCYYLKALIYNELGAISERNKCSYEFRHLDITHPTPVSFGISF</sequence>
<comment type="similarity">
    <text evidence="1">Belongs to the APC5 family.</text>
</comment>
<dbReference type="SUPFAM" id="SSF48452">
    <property type="entry name" value="TPR-like"/>
    <property type="match status" value="2"/>
</dbReference>
<dbReference type="PANTHER" id="PTHR12830">
    <property type="entry name" value="ANAPHASE-PROMOTING COMPLEX SUBUNIT 5"/>
    <property type="match status" value="1"/>
</dbReference>
<keyword evidence="6" id="KW-0131">Cell cycle</keyword>
<evidence type="ECO:0000256" key="7">
    <source>
        <dbReference type="ARBA" id="ARBA00031069"/>
    </source>
</evidence>
<accession>A0ABR1AU67</accession>
<dbReference type="PANTHER" id="PTHR12830:SF9">
    <property type="entry name" value="ANAPHASE-PROMOTING COMPLEX SUBUNIT 5"/>
    <property type="match status" value="1"/>
</dbReference>
<evidence type="ECO:0000256" key="1">
    <source>
        <dbReference type="ARBA" id="ARBA00007450"/>
    </source>
</evidence>
<dbReference type="InterPro" id="IPR037679">
    <property type="entry name" value="Apc5"/>
</dbReference>
<keyword evidence="4" id="KW-0498">Mitosis</keyword>
<gene>
    <name evidence="10" type="ORF">RUM44_009967</name>
</gene>
<evidence type="ECO:0000256" key="2">
    <source>
        <dbReference type="ARBA" id="ARBA00016066"/>
    </source>
</evidence>
<keyword evidence="5" id="KW-0833">Ubl conjugation pathway</keyword>
<dbReference type="Pfam" id="PF12862">
    <property type="entry name" value="ANAPC5"/>
    <property type="match status" value="1"/>
</dbReference>
<dbReference type="CDD" id="cd16270">
    <property type="entry name" value="Apc5_N"/>
    <property type="match status" value="1"/>
</dbReference>
<dbReference type="InterPro" id="IPR026000">
    <property type="entry name" value="Apc5_dom"/>
</dbReference>
<evidence type="ECO:0000256" key="8">
    <source>
        <dbReference type="ARBA" id="ARBA00045696"/>
    </source>
</evidence>
<protein>
    <recommendedName>
        <fullName evidence="2">Anaphase-promoting complex subunit 5</fullName>
    </recommendedName>
    <alternativeName>
        <fullName evidence="7">Cyclosome subunit 5</fullName>
    </alternativeName>
</protein>
<keyword evidence="3" id="KW-0132">Cell division</keyword>
<comment type="function">
    <text evidence="8">Component of the anaphase promoting complex/cyclosome (APC/C), a cell cycle-regulated E3 ubiquitin ligase that controls progression through mitosis and the G1 phase of the cell cycle. The APC/C complex acts by mediating ubiquitination and subsequent degradation of target proteins: it mainly mediates the formation of 'Lys-11'-linked polyubiquitin chains and, to a lower extent, the formation of 'Lys-48'- and 'Lys-63'-linked polyubiquitin chains. The APC/C complex catalyzes assembly of branched 'Lys-11'-/'Lys-48'-linked branched ubiquitin chains on target proteins.</text>
</comment>
<proteinExistence type="inferred from homology"/>
<evidence type="ECO:0000313" key="11">
    <source>
        <dbReference type="Proteomes" id="UP001359485"/>
    </source>
</evidence>
<evidence type="ECO:0000256" key="3">
    <source>
        <dbReference type="ARBA" id="ARBA00022618"/>
    </source>
</evidence>